<comment type="caution">
    <text evidence="1">The sequence shown here is derived from an EMBL/GenBank/DDBJ whole genome shotgun (WGS) entry which is preliminary data.</text>
</comment>
<keyword evidence="2" id="KW-1185">Reference proteome</keyword>
<name>A0A5C8PMS7_9HYPH</name>
<evidence type="ECO:0000313" key="1">
    <source>
        <dbReference type="EMBL" id="TXL75729.1"/>
    </source>
</evidence>
<keyword evidence="1" id="KW-0808">Transferase</keyword>
<protein>
    <submittedName>
        <fullName evidence="1">Glycosyltransferase family 4 protein</fullName>
    </submittedName>
</protein>
<organism evidence="1 2">
    <name type="scientific">Vineibacter terrae</name>
    <dbReference type="NCBI Taxonomy" id="2586908"/>
    <lineage>
        <taxon>Bacteria</taxon>
        <taxon>Pseudomonadati</taxon>
        <taxon>Pseudomonadota</taxon>
        <taxon>Alphaproteobacteria</taxon>
        <taxon>Hyphomicrobiales</taxon>
        <taxon>Vineibacter</taxon>
    </lineage>
</organism>
<dbReference type="Gene3D" id="3.40.50.2000">
    <property type="entry name" value="Glycogen Phosphorylase B"/>
    <property type="match status" value="1"/>
</dbReference>
<dbReference type="OrthoDB" id="7973140at2"/>
<dbReference type="EMBL" id="VDUZ01000013">
    <property type="protein sequence ID" value="TXL75729.1"/>
    <property type="molecule type" value="Genomic_DNA"/>
</dbReference>
<evidence type="ECO:0000313" key="2">
    <source>
        <dbReference type="Proteomes" id="UP000321638"/>
    </source>
</evidence>
<dbReference type="SUPFAM" id="SSF53756">
    <property type="entry name" value="UDP-Glycosyltransferase/glycogen phosphorylase"/>
    <property type="match status" value="1"/>
</dbReference>
<accession>A0A5C8PMS7</accession>
<dbReference type="RefSeq" id="WP_147847532.1">
    <property type="nucleotide sequence ID" value="NZ_VDUZ01000013.1"/>
</dbReference>
<dbReference type="AlphaFoldDB" id="A0A5C8PMS7"/>
<dbReference type="Proteomes" id="UP000321638">
    <property type="component" value="Unassembled WGS sequence"/>
</dbReference>
<sequence>MEDSARDDRELIFFCPDVTDATTLKRVRQFQDHGYPVTVFGFRRERYNRDYAPSWPYVPLGGTTDGRYGQRLRALLRALPAILANRRRMRHTAIFYARNIDQLILALIARPLARSRAPIAYEVLDIPPILTGRGAQSRMLRAIERYCLKKVHVLVVSSPGFHRNYYEAIQNYGGDWFLLENKLHPSIRQAPTATPEVRVVARARRAERRWVVGYFGLIRGDDTFDLMTRLAERLRDRVVFKFRGVLTTVDERKFKVALDRHENMVYEGPYVPHQDLGRLYGDVDFAWALDLEHIDHNSRWLLPCRFYEAGFFGVPCLAVRGFEVGERVERLGIGWTFREPLEEALVRFFETLDPAEYEARRSRVAAMPESEFVAGDDIAGLCAWFGDHRKAEDGTVDAVSESCVASNDLAGHVPTVSSRTVSG</sequence>
<reference evidence="1 2" key="1">
    <citation type="submission" date="2019-06" db="EMBL/GenBank/DDBJ databases">
        <title>New taxonomy in bacterial strain CC-CFT640, isolated from vineyard.</title>
        <authorList>
            <person name="Lin S.-Y."/>
            <person name="Tsai C.-F."/>
            <person name="Young C.-C."/>
        </authorList>
    </citation>
    <scope>NUCLEOTIDE SEQUENCE [LARGE SCALE GENOMIC DNA]</scope>
    <source>
        <strain evidence="1 2">CC-CFT640</strain>
    </source>
</reference>
<dbReference type="GO" id="GO:0016740">
    <property type="term" value="F:transferase activity"/>
    <property type="evidence" value="ECO:0007669"/>
    <property type="project" value="UniProtKB-KW"/>
</dbReference>
<proteinExistence type="predicted"/>
<gene>
    <name evidence="1" type="ORF">FHP25_13865</name>
</gene>